<sequence>MALTVVRSVVILLVCLAAWVQCYTITTGKVNNNKALNTKMSNFNATTKTMLGKAFITQAVRAGASEDPTVRAFMISVYNIPFAGLLCLFTNYQKIQTSLEGKAFTVDNVMTAASSQCSGYSSNFNAIKTNVAQIQTRYANSTPNIMVNFPNSWKNLFISGTGFVSLWSAASAPSNDLTKTYDALVKQYNNINAADRKKVFNNIIPWSKKYIKGDGNLAKPLKNTLNLLSACVAKLQIVNSGKISGPINKLAKGITNILPAVLKWVVNRTNKLTVTNAIKSDSTVTAMANSAANYASTYGPAILNTAEMQNYIKIAIQGKYTITM</sequence>
<evidence type="ECO:0000256" key="1">
    <source>
        <dbReference type="SAM" id="SignalP"/>
    </source>
</evidence>
<dbReference type="Proteomes" id="UP000492821">
    <property type="component" value="Unassembled WGS sequence"/>
</dbReference>
<organism evidence="2 3">
    <name type="scientific">Panagrellus redivivus</name>
    <name type="common">Microworm</name>
    <dbReference type="NCBI Taxonomy" id="6233"/>
    <lineage>
        <taxon>Eukaryota</taxon>
        <taxon>Metazoa</taxon>
        <taxon>Ecdysozoa</taxon>
        <taxon>Nematoda</taxon>
        <taxon>Chromadorea</taxon>
        <taxon>Rhabditida</taxon>
        <taxon>Tylenchina</taxon>
        <taxon>Panagrolaimomorpha</taxon>
        <taxon>Panagrolaimoidea</taxon>
        <taxon>Panagrolaimidae</taxon>
        <taxon>Panagrellus</taxon>
    </lineage>
</organism>
<evidence type="ECO:0000313" key="3">
    <source>
        <dbReference type="WBParaSite" id="Pan_g9650.t1"/>
    </source>
</evidence>
<feature type="chain" id="PRO_5028905761" evidence="1">
    <location>
        <begin position="23"/>
        <end position="324"/>
    </location>
</feature>
<reference evidence="3" key="2">
    <citation type="submission" date="2020-10" db="UniProtKB">
        <authorList>
            <consortium name="WormBaseParasite"/>
        </authorList>
    </citation>
    <scope>IDENTIFICATION</scope>
</reference>
<keyword evidence="1" id="KW-0732">Signal</keyword>
<feature type="signal peptide" evidence="1">
    <location>
        <begin position="1"/>
        <end position="22"/>
    </location>
</feature>
<name>A0A7E4WE28_PANRE</name>
<evidence type="ECO:0000313" key="2">
    <source>
        <dbReference type="Proteomes" id="UP000492821"/>
    </source>
</evidence>
<reference evidence="2" key="1">
    <citation type="journal article" date="2013" name="Genetics">
        <title>The draft genome and transcriptome of Panagrellus redivivus are shaped by the harsh demands of a free-living lifestyle.</title>
        <authorList>
            <person name="Srinivasan J."/>
            <person name="Dillman A.R."/>
            <person name="Macchietto M.G."/>
            <person name="Heikkinen L."/>
            <person name="Lakso M."/>
            <person name="Fracchia K.M."/>
            <person name="Antoshechkin I."/>
            <person name="Mortazavi A."/>
            <person name="Wong G."/>
            <person name="Sternberg P.W."/>
        </authorList>
    </citation>
    <scope>NUCLEOTIDE SEQUENCE [LARGE SCALE GENOMIC DNA]</scope>
    <source>
        <strain evidence="2">MT8872</strain>
    </source>
</reference>
<proteinExistence type="predicted"/>
<keyword evidence="2" id="KW-1185">Reference proteome</keyword>
<dbReference type="WBParaSite" id="Pan_g9650.t1">
    <property type="protein sequence ID" value="Pan_g9650.t1"/>
    <property type="gene ID" value="Pan_g9650"/>
</dbReference>
<dbReference type="AlphaFoldDB" id="A0A7E4WE28"/>
<accession>A0A7E4WE28</accession>
<protein>
    <submittedName>
        <fullName evidence="3">SERPIN domain-containing protein</fullName>
    </submittedName>
</protein>